<dbReference type="PANTHER" id="PTHR46890">
    <property type="entry name" value="NON-LTR RETROLELEMENT REVERSE TRANSCRIPTASE-LIKE PROTEIN-RELATED"/>
    <property type="match status" value="1"/>
</dbReference>
<feature type="domain" description="Reverse transcriptase" evidence="1">
    <location>
        <begin position="312"/>
        <end position="394"/>
    </location>
</feature>
<dbReference type="AlphaFoldDB" id="A0AA89AZ84"/>
<dbReference type="Pfam" id="PF00078">
    <property type="entry name" value="RVT_1"/>
    <property type="match status" value="1"/>
</dbReference>
<comment type="caution">
    <text evidence="2">The sequence shown here is derived from an EMBL/GenBank/DDBJ whole genome shotgun (WGS) entry which is preliminary data.</text>
</comment>
<dbReference type="PANTHER" id="PTHR46890:SF48">
    <property type="entry name" value="RNA-DIRECTED DNA POLYMERASE"/>
    <property type="match status" value="1"/>
</dbReference>
<gene>
    <name evidence="2" type="ORF">RJ639_045908</name>
</gene>
<protein>
    <recommendedName>
        <fullName evidence="1">Reverse transcriptase domain-containing protein</fullName>
    </recommendedName>
</protein>
<accession>A0AA89AZ84</accession>
<keyword evidence="3" id="KW-1185">Reference proteome</keyword>
<reference evidence="2" key="1">
    <citation type="submission" date="2022-12" db="EMBL/GenBank/DDBJ databases">
        <title>Draft genome assemblies for two species of Escallonia (Escalloniales).</title>
        <authorList>
            <person name="Chanderbali A."/>
            <person name="Dervinis C."/>
            <person name="Anghel I."/>
            <person name="Soltis D."/>
            <person name="Soltis P."/>
            <person name="Zapata F."/>
        </authorList>
    </citation>
    <scope>NUCLEOTIDE SEQUENCE</scope>
    <source>
        <strain evidence="2">UCBG64.0493</strain>
        <tissue evidence="2">Leaf</tissue>
    </source>
</reference>
<name>A0AA89AZ84_9ASTE</name>
<evidence type="ECO:0000313" key="2">
    <source>
        <dbReference type="EMBL" id="KAK3021135.1"/>
    </source>
</evidence>
<dbReference type="InterPro" id="IPR000477">
    <property type="entry name" value="RT_dom"/>
</dbReference>
<sequence>MTMNNAITIAKRLGNLLETETSKEGKIEKRVYENQNIEGALPKGFALKRTGMEDTGFSSDTNVFLIYASDVVTLGMYRNGATELLTRWLIGAFPNNHISARKSSVIWNCLASPEQEKAHGLIPTSTIDSNPEAPTIDPIPEAWNLSHFGNVQSNIKLLLEAIDQIQKEVPNHANLAREANLHITLDEELKKEESMWMEKSKYQKILEGYLNTRFFHLTTIVRRRRNAIECIKNNEGVWIADSVISQVLNQMDSNKAPGPDVMSFVFYKSYWKTTKTDVINNVKSFFTGVHLLKEQNHTHIAPIPKLENPTVVSHYRLISLCNINYKLISKILASHLQSVLNKLVSLLQAAFVPNRLISDNSIIVQELWHTMKNKKGKNGLMTIKIDMENAYDKME</sequence>
<dbReference type="InterPro" id="IPR052343">
    <property type="entry name" value="Retrotransposon-Effector_Assoc"/>
</dbReference>
<dbReference type="EMBL" id="JAVXUP010000777">
    <property type="protein sequence ID" value="KAK3021135.1"/>
    <property type="molecule type" value="Genomic_DNA"/>
</dbReference>
<organism evidence="2 3">
    <name type="scientific">Escallonia herrerae</name>
    <dbReference type="NCBI Taxonomy" id="1293975"/>
    <lineage>
        <taxon>Eukaryota</taxon>
        <taxon>Viridiplantae</taxon>
        <taxon>Streptophyta</taxon>
        <taxon>Embryophyta</taxon>
        <taxon>Tracheophyta</taxon>
        <taxon>Spermatophyta</taxon>
        <taxon>Magnoliopsida</taxon>
        <taxon>eudicotyledons</taxon>
        <taxon>Gunneridae</taxon>
        <taxon>Pentapetalae</taxon>
        <taxon>asterids</taxon>
        <taxon>campanulids</taxon>
        <taxon>Escalloniales</taxon>
        <taxon>Escalloniaceae</taxon>
        <taxon>Escallonia</taxon>
    </lineage>
</organism>
<dbReference type="Proteomes" id="UP001188597">
    <property type="component" value="Unassembled WGS sequence"/>
</dbReference>
<evidence type="ECO:0000259" key="1">
    <source>
        <dbReference type="Pfam" id="PF00078"/>
    </source>
</evidence>
<evidence type="ECO:0000313" key="3">
    <source>
        <dbReference type="Proteomes" id="UP001188597"/>
    </source>
</evidence>
<proteinExistence type="predicted"/>